<reference evidence="3 4" key="1">
    <citation type="submission" date="2024-06" db="EMBL/GenBank/DDBJ databases">
        <title>A chromosome-level genome assembly of beet webworm, Loxostege sticticalis.</title>
        <authorList>
            <person name="Zhang Y."/>
        </authorList>
    </citation>
    <scope>NUCLEOTIDE SEQUENCE [LARGE SCALE GENOMIC DNA]</scope>
    <source>
        <strain evidence="3">AQ028</strain>
        <tissue evidence="3">Male pupae</tissue>
    </source>
</reference>
<feature type="transmembrane region" description="Helical" evidence="2">
    <location>
        <begin position="153"/>
        <end position="170"/>
    </location>
</feature>
<organism evidence="3 4">
    <name type="scientific">Loxostege sticticalis</name>
    <name type="common">Beet webworm moth</name>
    <dbReference type="NCBI Taxonomy" id="481309"/>
    <lineage>
        <taxon>Eukaryota</taxon>
        <taxon>Metazoa</taxon>
        <taxon>Ecdysozoa</taxon>
        <taxon>Arthropoda</taxon>
        <taxon>Hexapoda</taxon>
        <taxon>Insecta</taxon>
        <taxon>Pterygota</taxon>
        <taxon>Neoptera</taxon>
        <taxon>Endopterygota</taxon>
        <taxon>Lepidoptera</taxon>
        <taxon>Glossata</taxon>
        <taxon>Ditrysia</taxon>
        <taxon>Pyraloidea</taxon>
        <taxon>Crambidae</taxon>
        <taxon>Pyraustinae</taxon>
        <taxon>Loxostege</taxon>
    </lineage>
</organism>
<sequence>MHFDQSRWQTLKDYTSSNNALTEEMFRRAVAYVEEAIHKPSLTQEIVMAWSECIQSFFIDYKTHITWCCGILAAFGLLYWLWKHMSHKHVIILIIAALYVYEVIISYKEAEKQELDRFLSAVDKCSWYFWKSTCEIPPPDPLIFMKHMNPLKIGIRMFTTFLSEPMLVLSTTVNTMIHDITDGLWFPLDVIVHSILIICVNIMLIVLLIMVIFNYILNIPFNLNLLGLINIGVKQRNRTLNVGASNSSQHVEHTDRISSATLDRILDVCSRALDNSQNVLRLTPNTSTSPIPKMKRSASTGRLPSSSVDKYDSPETTIKKRNKPLFMIGGGDSRNQPHK</sequence>
<dbReference type="Proteomes" id="UP001549921">
    <property type="component" value="Unassembled WGS sequence"/>
</dbReference>
<evidence type="ECO:0000313" key="4">
    <source>
        <dbReference type="Proteomes" id="UP001549921"/>
    </source>
</evidence>
<keyword evidence="2" id="KW-0472">Membrane</keyword>
<comment type="caution">
    <text evidence="3">The sequence shown here is derived from an EMBL/GenBank/DDBJ whole genome shotgun (WGS) entry which is preliminary data.</text>
</comment>
<keyword evidence="2" id="KW-1133">Transmembrane helix</keyword>
<evidence type="ECO:0008006" key="5">
    <source>
        <dbReference type="Google" id="ProtNLM"/>
    </source>
</evidence>
<dbReference type="AlphaFoldDB" id="A0ABD0TB43"/>
<evidence type="ECO:0000256" key="2">
    <source>
        <dbReference type="SAM" id="Phobius"/>
    </source>
</evidence>
<proteinExistence type="predicted"/>
<protein>
    <recommendedName>
        <fullName evidence="5">Chloride channel CLIC-like protein 1</fullName>
    </recommendedName>
</protein>
<accession>A0ABD0TB43</accession>
<feature type="transmembrane region" description="Helical" evidence="2">
    <location>
        <begin position="88"/>
        <end position="107"/>
    </location>
</feature>
<gene>
    <name evidence="3" type="ORF">ABMA28_015593</name>
</gene>
<feature type="transmembrane region" description="Helical" evidence="2">
    <location>
        <begin position="64"/>
        <end position="82"/>
    </location>
</feature>
<dbReference type="EMBL" id="JBEDNZ010000007">
    <property type="protein sequence ID" value="KAL0840325.1"/>
    <property type="molecule type" value="Genomic_DNA"/>
</dbReference>
<name>A0ABD0TB43_LOXSC</name>
<evidence type="ECO:0000313" key="3">
    <source>
        <dbReference type="EMBL" id="KAL0840325.1"/>
    </source>
</evidence>
<feature type="transmembrane region" description="Helical" evidence="2">
    <location>
        <begin position="190"/>
        <end position="217"/>
    </location>
</feature>
<keyword evidence="2" id="KW-0812">Transmembrane</keyword>
<feature type="region of interest" description="Disordered" evidence="1">
    <location>
        <begin position="283"/>
        <end position="339"/>
    </location>
</feature>
<evidence type="ECO:0000256" key="1">
    <source>
        <dbReference type="SAM" id="MobiDB-lite"/>
    </source>
</evidence>
<feature type="compositionally biased region" description="Polar residues" evidence="1">
    <location>
        <begin position="297"/>
        <end position="308"/>
    </location>
</feature>